<keyword evidence="1" id="KW-0812">Transmembrane</keyword>
<evidence type="ECO:0000259" key="2">
    <source>
        <dbReference type="Pfam" id="PF06744"/>
    </source>
</evidence>
<dbReference type="Pfam" id="PF14331">
    <property type="entry name" value="IcmF-related_N"/>
    <property type="match status" value="1"/>
</dbReference>
<proteinExistence type="predicted"/>
<dbReference type="InterPro" id="IPR027417">
    <property type="entry name" value="P-loop_NTPase"/>
</dbReference>
<feature type="domain" description="Type VI secretion system component TssM1 N-terminal" evidence="4">
    <location>
        <begin position="179"/>
        <end position="427"/>
    </location>
</feature>
<protein>
    <submittedName>
        <fullName evidence="5">Type VI secretion system protein ImpL</fullName>
    </submittedName>
</protein>
<keyword evidence="1" id="KW-0472">Membrane</keyword>
<dbReference type="PANTHER" id="PTHR36153:SF1">
    <property type="entry name" value="TYPE VI SECRETION SYSTEM COMPONENT TSSM1"/>
    <property type="match status" value="1"/>
</dbReference>
<keyword evidence="6" id="KW-1185">Reference proteome</keyword>
<dbReference type="Pfam" id="PF06744">
    <property type="entry name" value="IcmF_C"/>
    <property type="match status" value="1"/>
</dbReference>
<keyword evidence="1" id="KW-1133">Transmembrane helix</keyword>
<feature type="domain" description="IcmF-related" evidence="3">
    <location>
        <begin position="487"/>
        <end position="795"/>
    </location>
</feature>
<dbReference type="AlphaFoldDB" id="A0A7X5XUZ7"/>
<dbReference type="PANTHER" id="PTHR36153">
    <property type="entry name" value="INNER MEMBRANE PROTEIN-RELATED"/>
    <property type="match status" value="1"/>
</dbReference>
<evidence type="ECO:0000313" key="6">
    <source>
        <dbReference type="Proteomes" id="UP000531251"/>
    </source>
</evidence>
<dbReference type="Proteomes" id="UP000531251">
    <property type="component" value="Unassembled WGS sequence"/>
</dbReference>
<organism evidence="5 6">
    <name type="scientific">Sphingomonas trueperi</name>
    <dbReference type="NCBI Taxonomy" id="53317"/>
    <lineage>
        <taxon>Bacteria</taxon>
        <taxon>Pseudomonadati</taxon>
        <taxon>Pseudomonadota</taxon>
        <taxon>Alphaproteobacteria</taxon>
        <taxon>Sphingomonadales</taxon>
        <taxon>Sphingomonadaceae</taxon>
        <taxon>Sphingomonas</taxon>
    </lineage>
</organism>
<evidence type="ECO:0000256" key="1">
    <source>
        <dbReference type="SAM" id="Phobius"/>
    </source>
</evidence>
<dbReference type="InterPro" id="IPR017731">
    <property type="entry name" value="TssM1-like"/>
</dbReference>
<evidence type="ECO:0000313" key="5">
    <source>
        <dbReference type="EMBL" id="NJB95804.1"/>
    </source>
</evidence>
<dbReference type="InterPro" id="IPR053156">
    <property type="entry name" value="T6SS_TssM-like"/>
</dbReference>
<evidence type="ECO:0000259" key="4">
    <source>
        <dbReference type="Pfam" id="PF14331"/>
    </source>
</evidence>
<feature type="domain" description="Type VI secretion system IcmF C-terminal" evidence="2">
    <location>
        <begin position="1006"/>
        <end position="1104"/>
    </location>
</feature>
<dbReference type="InterPro" id="IPR010623">
    <property type="entry name" value="IcmF_C"/>
</dbReference>
<reference evidence="5 6" key="1">
    <citation type="submission" date="2020-03" db="EMBL/GenBank/DDBJ databases">
        <title>Genomic Encyclopedia of Type Strains, Phase IV (KMG-IV): sequencing the most valuable type-strain genomes for metagenomic binning, comparative biology and taxonomic classification.</title>
        <authorList>
            <person name="Goeker M."/>
        </authorList>
    </citation>
    <scope>NUCLEOTIDE SEQUENCE [LARGE SCALE GENOMIC DNA]</scope>
    <source>
        <strain evidence="5 6">DSM 7225</strain>
    </source>
</reference>
<comment type="caution">
    <text evidence="5">The sequence shown here is derived from an EMBL/GenBank/DDBJ whole genome shotgun (WGS) entry which is preliminary data.</text>
</comment>
<accession>A0A7X5XUZ7</accession>
<dbReference type="SUPFAM" id="SSF52540">
    <property type="entry name" value="P-loop containing nucleoside triphosphate hydrolases"/>
    <property type="match status" value="1"/>
</dbReference>
<dbReference type="RefSeq" id="WP_125974669.1">
    <property type="nucleotide sequence ID" value="NZ_BAAADY010000035.1"/>
</dbReference>
<dbReference type="EMBL" id="JAATJB010000001">
    <property type="protein sequence ID" value="NJB95804.1"/>
    <property type="molecule type" value="Genomic_DNA"/>
</dbReference>
<feature type="transmembrane region" description="Helical" evidence="1">
    <location>
        <begin position="36"/>
        <end position="57"/>
    </location>
</feature>
<sequence>MQKLMRNWMAVSASAAAILALIALFGLPTLFPLFRATWIRLALVGLVALGFGLAVLWRRWRGKRAADGLAEGLAATDVEDGAEETRTLAARMREALAELKSLSGSRRAYLYDRPWYVIIGPPGAGKTTALVQSGLRFPWAKRALKGVGGTRNLDFWFADEAVLVDTAGRYTIQDADAGADAAGWRGFLDLLRRHRPLQPINGIIVALATDMLSSADRATLDTHAAAIRQRLAELRRTLQVEVPVYLLLPKADLLAGFIDFFGDLSAEGRRAVLGATLGPGSVADGAQVAAEFDSVVQALWQRLPRRLHEEPDAARRARILAFPAQVASLRQRLVYLVEGAFLADGDGARDFRGFYFASGVQEGATLDRVLSAMAAVYDAPQPPAREGQGRAYFLNRLLSEVVIPEAGRVRAAPAVQRRRRVLLAGAIGGMALLVIAMSTLWAGSFARNKALQADLAAQAQAISGQIGASGTDLVEVRASDPDLEQVLPLLDRLRTLPRGFADQAQGVPAWRMRLGLFQSGHAATARGAYLEALQRILLPRLLLRLEQVLRADAATPAALYEPLKVYLMLGGQGPLDPRVVRAWAIADWRTGPLAGDDRADLRADLAQHLDAMLADPNLGRVWPNRRAPLDGALIASTRAAVQTLSLADRAYAELRTRAAASGRPDWQPSGVLASGDAQAFRGGNALLAAQVPWFFTREGYAKAYRPGLADVQTELGNSLWVLGPDAARQSIREQVPALRAAVAAAYARDFIAAWDGLLGQVQPADYFGSPAALGAFTRTPSPLKVLLQDVARNTRLGSEGGQAGDAGGTITAHFADLARYAGDGSGPAPVDALVDGVRKAASARSAASVAGASLGSDAAQGQLAVALGDLTTSGASAPPQLQDFARQATRSGASAAAKSAQTALGTEYARDVLPACLAATRGRYPFAPGAADDAPLAEVQQVFAMGGTLDRFVQQRLLALLDLSGPVWRWKAGDPVAASFAASSAAQFQKAAAIRALLAGGIAVNVALAQLGPEVRAVQFAAGGASYRFDAAARDPKPVLWSASALPSASLQLSAEQRVLSTIETRGSWALFRLIDRARVANAGPSTLRLGFGEGAQAASLTMALPGSESPFGRGGPFAFRCPERL</sequence>
<gene>
    <name evidence="5" type="ORF">GGR89_000096</name>
</gene>
<evidence type="ECO:0000259" key="3">
    <source>
        <dbReference type="Pfam" id="PF06761"/>
    </source>
</evidence>
<dbReference type="InterPro" id="IPR025743">
    <property type="entry name" value="TssM1_N"/>
</dbReference>
<feature type="transmembrane region" description="Helical" evidence="1">
    <location>
        <begin position="421"/>
        <end position="442"/>
    </location>
</feature>
<name>A0A7X5XUZ7_9SPHN</name>
<dbReference type="Pfam" id="PF06761">
    <property type="entry name" value="IcmF-related"/>
    <property type="match status" value="1"/>
</dbReference>
<dbReference type="InterPro" id="IPR009612">
    <property type="entry name" value="IcmF-rel"/>
</dbReference>
<dbReference type="NCBIfam" id="TIGR03348">
    <property type="entry name" value="VI_IcmF"/>
    <property type="match status" value="1"/>
</dbReference>